<evidence type="ECO:0000256" key="4">
    <source>
        <dbReference type="ARBA" id="ARBA00022840"/>
    </source>
</evidence>
<dbReference type="PANTHER" id="PTHR12755">
    <property type="entry name" value="CLEAVAGE/POLYADENYLATION FACTOR IA SUBUNIT CLP1P"/>
    <property type="match status" value="1"/>
</dbReference>
<evidence type="ECO:0000259" key="5">
    <source>
        <dbReference type="Pfam" id="PF06807"/>
    </source>
</evidence>
<dbReference type="SUPFAM" id="SSF52540">
    <property type="entry name" value="P-loop containing nucleoside triphosphate hydrolases"/>
    <property type="match status" value="2"/>
</dbReference>
<dbReference type="GO" id="GO:0005634">
    <property type="term" value="C:nucleus"/>
    <property type="evidence" value="ECO:0007669"/>
    <property type="project" value="TreeGrafter"/>
</dbReference>
<dbReference type="Gene3D" id="2.40.30.330">
    <property type="entry name" value="Pre-mRNA cleavage complex subunit Clp1, C-terminal domain"/>
    <property type="match status" value="1"/>
</dbReference>
<protein>
    <recommendedName>
        <fullName evidence="2">Polynucleotide 5'-hydroxyl-kinase GRC3</fullName>
    </recommendedName>
    <alternativeName>
        <fullName evidence="1">Polynucleotide 5'-hydroxyl-kinase grc3</fullName>
    </alternativeName>
</protein>
<keyword evidence="3" id="KW-0547">Nucleotide-binding</keyword>
<dbReference type="Pfam" id="PF16575">
    <property type="entry name" value="CLP1_P"/>
    <property type="match status" value="1"/>
</dbReference>
<dbReference type="InterPro" id="IPR045116">
    <property type="entry name" value="Clp1/Grc3"/>
</dbReference>
<feature type="domain" description="Clp1 N-terminal" evidence="6">
    <location>
        <begin position="8"/>
        <end position="63"/>
    </location>
</feature>
<dbReference type="InterPro" id="IPR010655">
    <property type="entry name" value="Clp1_C"/>
</dbReference>
<dbReference type="Gene3D" id="3.40.50.300">
    <property type="entry name" value="P-loop containing nucleotide triphosphate hydrolases"/>
    <property type="match status" value="1"/>
</dbReference>
<dbReference type="Pfam" id="PF06807">
    <property type="entry name" value="Clp1"/>
    <property type="match status" value="1"/>
</dbReference>
<comment type="caution">
    <text evidence="8">The sequence shown here is derived from an EMBL/GenBank/DDBJ whole genome shotgun (WGS) entry which is preliminary data.</text>
</comment>
<name>A0A642UXD7_9ASCO</name>
<dbReference type="InterPro" id="IPR027417">
    <property type="entry name" value="P-loop_NTPase"/>
</dbReference>
<dbReference type="GO" id="GO:0051731">
    <property type="term" value="F:polynucleotide 5'-hydroxyl-kinase activity"/>
    <property type="evidence" value="ECO:0007669"/>
    <property type="project" value="InterPro"/>
</dbReference>
<dbReference type="InterPro" id="IPR038239">
    <property type="entry name" value="Clp1_N_sf"/>
</dbReference>
<evidence type="ECO:0000313" key="8">
    <source>
        <dbReference type="EMBL" id="KAA8904704.1"/>
    </source>
</evidence>
<dbReference type="GO" id="GO:0006388">
    <property type="term" value="P:tRNA splicing, via endonucleolytic cleavage and ligation"/>
    <property type="evidence" value="ECO:0007669"/>
    <property type="project" value="TreeGrafter"/>
</dbReference>
<dbReference type="Proteomes" id="UP000761534">
    <property type="component" value="Unassembled WGS sequence"/>
</dbReference>
<organism evidence="8 9">
    <name type="scientific">Trichomonascus ciferrii</name>
    <dbReference type="NCBI Taxonomy" id="44093"/>
    <lineage>
        <taxon>Eukaryota</taxon>
        <taxon>Fungi</taxon>
        <taxon>Dikarya</taxon>
        <taxon>Ascomycota</taxon>
        <taxon>Saccharomycotina</taxon>
        <taxon>Dipodascomycetes</taxon>
        <taxon>Dipodascales</taxon>
        <taxon>Trichomonascaceae</taxon>
        <taxon>Trichomonascus</taxon>
        <taxon>Trichomonascus ciferrii complex</taxon>
    </lineage>
</organism>
<proteinExistence type="predicted"/>
<dbReference type="InterPro" id="IPR038238">
    <property type="entry name" value="Clp1_C_sf"/>
</dbReference>
<evidence type="ECO:0000313" key="9">
    <source>
        <dbReference type="Proteomes" id="UP000761534"/>
    </source>
</evidence>
<evidence type="ECO:0000259" key="6">
    <source>
        <dbReference type="Pfam" id="PF16573"/>
    </source>
</evidence>
<dbReference type="Gene3D" id="2.60.120.1030">
    <property type="entry name" value="Clp1, DNA binding domain"/>
    <property type="match status" value="1"/>
</dbReference>
<feature type="domain" description="Clp1 P-loop" evidence="7">
    <location>
        <begin position="73"/>
        <end position="280"/>
    </location>
</feature>
<dbReference type="Pfam" id="PF16573">
    <property type="entry name" value="CLP1_N"/>
    <property type="match status" value="1"/>
</dbReference>
<dbReference type="VEuPathDB" id="FungiDB:TRICI_005401"/>
<dbReference type="AlphaFoldDB" id="A0A642UXD7"/>
<dbReference type="PANTHER" id="PTHR12755:SF6">
    <property type="entry name" value="POLYRIBONUCLEOTIDE 5'-HYDROXYL-KINASE CLP1"/>
    <property type="match status" value="1"/>
</dbReference>
<evidence type="ECO:0000256" key="2">
    <source>
        <dbReference type="ARBA" id="ARBA00019824"/>
    </source>
</evidence>
<dbReference type="OrthoDB" id="258143at2759"/>
<sequence length="376" mass="41074">MLPGFKINSEDYTFLGTKAAVFTYYGCQLEYTGSDIINEYTSDETPMNIYANLHFALEALRDQGKPPNVMVVGPPDAGKTSLCKILCAYANKSGNRFPMFVNLDPSIGVYSVPGGLSAAPISDILDVEDATGGWGSSQINGPAVLHPKQPLVYYYGLESASTNTKYYKHIVSRLALGVTARLSKDKRTRDIGVIVDTPGVGLTDDKEKGYNIISSIISDFNINVLVVVGDERLYSSLQKKYKEKDALTVLKVKSSGGCVDREPSFIRSLQSLSIKEYFYGSVKQPLDPYSVTVDFSQIVVYRVAEEKSLNITSVLPIGSEETTEGNNSDSETGNPYLIKLEPSAILQNCVMAMLNAEPNDPIDTLIHSEVLGFVHV</sequence>
<dbReference type="InterPro" id="IPR032319">
    <property type="entry name" value="CLP1_P"/>
</dbReference>
<evidence type="ECO:0000256" key="3">
    <source>
        <dbReference type="ARBA" id="ARBA00022741"/>
    </source>
</evidence>
<dbReference type="GO" id="GO:0005524">
    <property type="term" value="F:ATP binding"/>
    <property type="evidence" value="ECO:0007669"/>
    <property type="project" value="UniProtKB-KW"/>
</dbReference>
<dbReference type="GO" id="GO:0031124">
    <property type="term" value="P:mRNA 3'-end processing"/>
    <property type="evidence" value="ECO:0007669"/>
    <property type="project" value="InterPro"/>
</dbReference>
<gene>
    <name evidence="8" type="ORF">TRICI_005401</name>
</gene>
<evidence type="ECO:0000256" key="1">
    <source>
        <dbReference type="ARBA" id="ARBA00018706"/>
    </source>
</evidence>
<feature type="domain" description="Clp1 C-terminal" evidence="5">
    <location>
        <begin position="286"/>
        <end position="376"/>
    </location>
</feature>
<accession>A0A642UXD7</accession>
<dbReference type="EMBL" id="SWFS01000425">
    <property type="protein sequence ID" value="KAA8904704.1"/>
    <property type="molecule type" value="Genomic_DNA"/>
</dbReference>
<dbReference type="InterPro" id="IPR032324">
    <property type="entry name" value="Clp1_N"/>
</dbReference>
<evidence type="ECO:0000259" key="7">
    <source>
        <dbReference type="Pfam" id="PF16575"/>
    </source>
</evidence>
<keyword evidence="4" id="KW-0067">ATP-binding</keyword>
<keyword evidence="9" id="KW-1185">Reference proteome</keyword>
<reference evidence="8" key="1">
    <citation type="journal article" date="2019" name="G3 (Bethesda)">
        <title>Genome Assemblies of Two Rare Opportunistic Yeast Pathogens: Diutina rugosa (syn. Candida rugosa) and Trichomonascus ciferrii (syn. Candida ciferrii).</title>
        <authorList>
            <person name="Mixao V."/>
            <person name="Saus E."/>
            <person name="Hansen A.P."/>
            <person name="Lass-Florl C."/>
            <person name="Gabaldon T."/>
        </authorList>
    </citation>
    <scope>NUCLEOTIDE SEQUENCE</scope>
    <source>
        <strain evidence="8">CBS 4856</strain>
    </source>
</reference>